<evidence type="ECO:0000313" key="2">
    <source>
        <dbReference type="EMBL" id="KAK9065735.1"/>
    </source>
</evidence>
<evidence type="ECO:0000313" key="3">
    <source>
        <dbReference type="Proteomes" id="UP001408789"/>
    </source>
</evidence>
<accession>A0AAP0D415</accession>
<name>A0AAP0D415_9ASTR</name>
<reference evidence="2 3" key="1">
    <citation type="submission" date="2024-04" db="EMBL/GenBank/DDBJ databases">
        <title>The reference genome of an endangered Asteraceae, Deinandra increscens subsp. villosa, native to the Central Coast of California.</title>
        <authorList>
            <person name="Guilliams M."/>
            <person name="Hasenstab-Lehman K."/>
            <person name="Meyer R."/>
            <person name="Mcevoy S."/>
        </authorList>
    </citation>
    <scope>NUCLEOTIDE SEQUENCE [LARGE SCALE GENOMIC DNA]</scope>
    <source>
        <tissue evidence="2">Leaf</tissue>
    </source>
</reference>
<protein>
    <recommendedName>
        <fullName evidence="4">Rho termination factor N-terminal domain-containing protein</fullName>
    </recommendedName>
</protein>
<sequence>MDGLWDPPYYQATEDTMSFCLPYDVIEETDVNLKCCIQVLEILIDKADTDIVEHEEELMDLLSQLACTDQVYSDMVSMCLRAKIDFLESSIRKLKDDDEDFLSTSREPAESIYDILKSLFCRYLQKKDLQFADNAGTAPSSSCQVPADNQKKQTGIIIPVQKQAISLTIVKVEEEKTFYPHVSHVPKYSPRSFCWGSTKKTDRKVSKFQTKVPIIVKKDVPQNRTPICNSIRTSPSLETHGKRKRKQPLNIIKSQTYDESMSLATVPYVESSEEANAMSLATVPYEESSEESNAMSLEIVPYVESSEKPNAKQIFIKELDFPPGFPNPRRHRNQLISNSWNQYTTRTYTRRPKPNSALQISSESSRLALVVAKPLDRAETHSSLHLENYYTLPDLRALAKQQKLRGYYKLRKAELAEALGIKIIEGRRRQPNRRETPLVRVMKIEPP</sequence>
<gene>
    <name evidence="2" type="ORF">SSX86_015136</name>
</gene>
<organism evidence="2 3">
    <name type="scientific">Deinandra increscens subsp. villosa</name>
    <dbReference type="NCBI Taxonomy" id="3103831"/>
    <lineage>
        <taxon>Eukaryota</taxon>
        <taxon>Viridiplantae</taxon>
        <taxon>Streptophyta</taxon>
        <taxon>Embryophyta</taxon>
        <taxon>Tracheophyta</taxon>
        <taxon>Spermatophyta</taxon>
        <taxon>Magnoliopsida</taxon>
        <taxon>eudicotyledons</taxon>
        <taxon>Gunneridae</taxon>
        <taxon>Pentapetalae</taxon>
        <taxon>asterids</taxon>
        <taxon>campanulids</taxon>
        <taxon>Asterales</taxon>
        <taxon>Asteraceae</taxon>
        <taxon>Asteroideae</taxon>
        <taxon>Heliantheae alliance</taxon>
        <taxon>Madieae</taxon>
        <taxon>Madiinae</taxon>
        <taxon>Deinandra</taxon>
    </lineage>
</organism>
<dbReference type="EMBL" id="JBCNJP010000016">
    <property type="protein sequence ID" value="KAK9065735.1"/>
    <property type="molecule type" value="Genomic_DNA"/>
</dbReference>
<keyword evidence="1" id="KW-0175">Coiled coil</keyword>
<keyword evidence="3" id="KW-1185">Reference proteome</keyword>
<dbReference type="AlphaFoldDB" id="A0AAP0D415"/>
<comment type="caution">
    <text evidence="2">The sequence shown here is derived from an EMBL/GenBank/DDBJ whole genome shotgun (WGS) entry which is preliminary data.</text>
</comment>
<evidence type="ECO:0008006" key="4">
    <source>
        <dbReference type="Google" id="ProtNLM"/>
    </source>
</evidence>
<proteinExistence type="predicted"/>
<evidence type="ECO:0000256" key="1">
    <source>
        <dbReference type="SAM" id="Coils"/>
    </source>
</evidence>
<dbReference type="Proteomes" id="UP001408789">
    <property type="component" value="Unassembled WGS sequence"/>
</dbReference>
<feature type="coiled-coil region" evidence="1">
    <location>
        <begin position="37"/>
        <end position="64"/>
    </location>
</feature>